<proteinExistence type="predicted"/>
<dbReference type="Proteomes" id="UP000332487">
    <property type="component" value="Unassembled WGS sequence"/>
</dbReference>
<accession>C7DHN4</accession>
<evidence type="ECO:0000313" key="1">
    <source>
        <dbReference type="EMBL" id="EET90136.1"/>
    </source>
</evidence>
<gene>
    <name evidence="1" type="ORF">UNLARM2_0577</name>
</gene>
<dbReference type="EMBL" id="GG697240">
    <property type="protein sequence ID" value="EET90136.1"/>
    <property type="molecule type" value="Genomic_DNA"/>
</dbReference>
<organism evidence="1 2">
    <name type="scientific">Candidatus Micrarchaeum acidiphilum ARMAN-2</name>
    <dbReference type="NCBI Taxonomy" id="425595"/>
    <lineage>
        <taxon>Archaea</taxon>
        <taxon>Candidatus Micrarchaeota</taxon>
        <taxon>Candidatus Micrarchaeia</taxon>
        <taxon>Candidatus Micrarchaeales</taxon>
        <taxon>Candidatus Micrarchaeaceae</taxon>
        <taxon>Candidatus Micrarchaeum</taxon>
    </lineage>
</organism>
<keyword evidence="2" id="KW-1185">Reference proteome</keyword>
<name>C7DHN4_MICA2</name>
<dbReference type="AlphaFoldDB" id="C7DHN4"/>
<reference evidence="1 2" key="1">
    <citation type="journal article" date="2009" name="Genome Biol.">
        <title>Community-wide analysis of microbial genome sequence signatures.</title>
        <authorList>
            <person name="Dick G.J."/>
            <person name="Andersson A.F."/>
            <person name="Baker B.J."/>
            <person name="Simmons S.L."/>
            <person name="Thomas B.C."/>
            <person name="Yelton A.P."/>
            <person name="Banfield J.F."/>
        </authorList>
    </citation>
    <scope>NUCLEOTIDE SEQUENCE [LARGE SCALE GENOMIC DNA]</scope>
    <source>
        <strain evidence="1">ARMAN-2</strain>
    </source>
</reference>
<sequence>MGLNLLGKLGMGKGEKVRITNVNVYWKGRAHALKGMEVKKGSFNLEIPFSNKSEDLSFLKSAKEPPETISSIEVSSPFRLIGVSPQTPVSVEKGKSVTFIISIESPDYAYNGPLTVKFGSPAVPTIHLEIPKVILITSKGQNVADDTGIVKNIEKGSTIEIPVQLYKGLSYGDSISSVQLSPPFKLARTDPQLPIKIDDKNSYIARFYVTVPDFSYVGNLEITLS</sequence>
<protein>
    <submittedName>
        <fullName evidence="1">Uncharacterized protein</fullName>
    </submittedName>
</protein>
<reference evidence="1 2" key="2">
    <citation type="journal article" date="2010" name="Proc. Natl. Acad. Sci. U.S.A.">
        <title>Enigmatic, ultrasmall, uncultivated Archaea.</title>
        <authorList>
            <person name="Baker B.J."/>
            <person name="Comolli L.R."/>
            <person name="Dick G.J."/>
            <person name="Hauser L.J."/>
            <person name="Hyatt D."/>
            <person name="Dill B.D."/>
            <person name="Land M.L."/>
            <person name="Verberkmoes N.C."/>
            <person name="Hettich R.L."/>
            <person name="Banfield J.F."/>
        </authorList>
    </citation>
    <scope>NUCLEOTIDE SEQUENCE [LARGE SCALE GENOMIC DNA]</scope>
    <source>
        <strain evidence="1">ARMAN-2</strain>
    </source>
</reference>
<evidence type="ECO:0000313" key="2">
    <source>
        <dbReference type="Proteomes" id="UP000332487"/>
    </source>
</evidence>